<dbReference type="GO" id="GO:0016853">
    <property type="term" value="F:isomerase activity"/>
    <property type="evidence" value="ECO:0007669"/>
    <property type="project" value="UniProtKB-KW"/>
</dbReference>
<dbReference type="SUPFAM" id="SSF51658">
    <property type="entry name" value="Xylose isomerase-like"/>
    <property type="match status" value="1"/>
</dbReference>
<evidence type="ECO:0000313" key="3">
    <source>
        <dbReference type="EMBL" id="SHL46270.1"/>
    </source>
</evidence>
<dbReference type="Gene3D" id="3.20.20.150">
    <property type="entry name" value="Divalent-metal-dependent TIM barrel enzymes"/>
    <property type="match status" value="1"/>
</dbReference>
<dbReference type="Proteomes" id="UP000184248">
    <property type="component" value="Unassembled WGS sequence"/>
</dbReference>
<evidence type="ECO:0000313" key="4">
    <source>
        <dbReference type="Proteomes" id="UP000184248"/>
    </source>
</evidence>
<protein>
    <submittedName>
        <fullName evidence="3">Sugar phosphate isomerase/epimerase</fullName>
    </submittedName>
</protein>
<keyword evidence="4" id="KW-1185">Reference proteome</keyword>
<dbReference type="Pfam" id="PF01261">
    <property type="entry name" value="AP_endonuc_2"/>
    <property type="match status" value="1"/>
</dbReference>
<dbReference type="EMBL" id="FRAL01000016">
    <property type="protein sequence ID" value="SHL46270.1"/>
    <property type="molecule type" value="Genomic_DNA"/>
</dbReference>
<feature type="domain" description="Xylose isomerase-like TIM barrel" evidence="2">
    <location>
        <begin position="60"/>
        <end position="286"/>
    </location>
</feature>
<evidence type="ECO:0000256" key="1">
    <source>
        <dbReference type="SAM" id="SignalP"/>
    </source>
</evidence>
<keyword evidence="1" id="KW-0732">Signal</keyword>
<sequence>MARNSYRITSRMTRLLTMTSMFMMGAFVTTPAVAAEDSLTPPIAVQMYTMRDYGTTEEQFAAVNRAGIKAIETVGDHGVSAERMNELLDTYDLDIIAAHVGLDDLRSDSSEIVDFNKFVGNDTIVIPYLEEDARPDNAEGWKRLGEELGGMVDELEQEGMTLAYHNHDFEMQKYGEKTALELLFNAAGPGLMSEIDLAWVERAGLDPAEYVTHFDGRLFAVHAKDNAPEGVAEDEGGFTSLGEGVLDWKAILPAVKQAGAEWYIIEHDHPLDPEEVITDGNRFLKENL</sequence>
<organism evidence="3 4">
    <name type="scientific">Halomonas caseinilytica</name>
    <dbReference type="NCBI Taxonomy" id="438744"/>
    <lineage>
        <taxon>Bacteria</taxon>
        <taxon>Pseudomonadati</taxon>
        <taxon>Pseudomonadota</taxon>
        <taxon>Gammaproteobacteria</taxon>
        <taxon>Oceanospirillales</taxon>
        <taxon>Halomonadaceae</taxon>
        <taxon>Halomonas</taxon>
    </lineage>
</organism>
<proteinExistence type="predicted"/>
<dbReference type="PANTHER" id="PTHR12110">
    <property type="entry name" value="HYDROXYPYRUVATE ISOMERASE"/>
    <property type="match status" value="1"/>
</dbReference>
<name>A0A1M7AU49_9GAMM</name>
<dbReference type="OrthoDB" id="9798407at2"/>
<feature type="signal peptide" evidence="1">
    <location>
        <begin position="1"/>
        <end position="34"/>
    </location>
</feature>
<dbReference type="PANTHER" id="PTHR12110:SF41">
    <property type="entry name" value="INOSOSE DEHYDRATASE"/>
    <property type="match status" value="1"/>
</dbReference>
<gene>
    <name evidence="3" type="ORF">SAMN05192556_11610</name>
</gene>
<dbReference type="AlphaFoldDB" id="A0A1M7AU49"/>
<dbReference type="RefSeq" id="WP_137055372.1">
    <property type="nucleotide sequence ID" value="NZ_BDEO01000022.1"/>
</dbReference>
<reference evidence="4" key="1">
    <citation type="submission" date="2016-11" db="EMBL/GenBank/DDBJ databases">
        <authorList>
            <person name="Varghese N."/>
            <person name="Submissions S."/>
        </authorList>
    </citation>
    <scope>NUCLEOTIDE SEQUENCE [LARGE SCALE GENOMIC DNA]</scope>
    <source>
        <strain evidence="4">ALO Sharm</strain>
    </source>
</reference>
<dbReference type="InterPro" id="IPR036237">
    <property type="entry name" value="Xyl_isomerase-like_sf"/>
</dbReference>
<dbReference type="InterPro" id="IPR013022">
    <property type="entry name" value="Xyl_isomerase-like_TIM-brl"/>
</dbReference>
<keyword evidence="3" id="KW-0413">Isomerase</keyword>
<feature type="chain" id="PRO_5013269042" evidence="1">
    <location>
        <begin position="35"/>
        <end position="288"/>
    </location>
</feature>
<dbReference type="InterPro" id="IPR050312">
    <property type="entry name" value="IolE/XylAMocC-like"/>
</dbReference>
<accession>A0A1M7AU49</accession>
<evidence type="ECO:0000259" key="2">
    <source>
        <dbReference type="Pfam" id="PF01261"/>
    </source>
</evidence>